<proteinExistence type="predicted"/>
<dbReference type="PANTHER" id="PTHR33116:SF84">
    <property type="entry name" value="RNA-DIRECTED DNA POLYMERASE"/>
    <property type="match status" value="1"/>
</dbReference>
<evidence type="ECO:0000313" key="2">
    <source>
        <dbReference type="EMBL" id="KAK6119796.1"/>
    </source>
</evidence>
<dbReference type="Proteomes" id="UP001318860">
    <property type="component" value="Unassembled WGS sequence"/>
</dbReference>
<protein>
    <submittedName>
        <fullName evidence="2">Uncharacterized protein</fullName>
    </submittedName>
</protein>
<reference evidence="2 3" key="1">
    <citation type="journal article" date="2021" name="Comput. Struct. Biotechnol. J.">
        <title>De novo genome assembly of the potent medicinal plant Rehmannia glutinosa using nanopore technology.</title>
        <authorList>
            <person name="Ma L."/>
            <person name="Dong C."/>
            <person name="Song C."/>
            <person name="Wang X."/>
            <person name="Zheng X."/>
            <person name="Niu Y."/>
            <person name="Chen S."/>
            <person name="Feng W."/>
        </authorList>
    </citation>
    <scope>NUCLEOTIDE SEQUENCE [LARGE SCALE GENOMIC DNA]</scope>
    <source>
        <strain evidence="2">DH-2019</strain>
    </source>
</reference>
<evidence type="ECO:0000313" key="3">
    <source>
        <dbReference type="Proteomes" id="UP001318860"/>
    </source>
</evidence>
<keyword evidence="3" id="KW-1185">Reference proteome</keyword>
<sequence>MRNQILLEQSGLKKKLQTDKEEKSRSLSNEKLAAGVQTLFKKKTSSLMSWKLPEMKKRKAKALENFGSKSGMNMNILKSNIFMAGICEPGTREILEFSLLTRGTMLFRYLGIPLAVERLKVVHFEELVENIRAYANCWSSNTLSYAGRTELVQSVLQGVECFWLSILPIPAVIHSKIIRSCRSFLWGSTNPSVAWSTLCFPKSGGLGLRDFQSWDHALLAKTLWNIQGDKDTL</sequence>
<feature type="compositionally biased region" description="Basic and acidic residues" evidence="1">
    <location>
        <begin position="16"/>
        <end position="25"/>
    </location>
</feature>
<name>A0ABR0UBD3_REHGL</name>
<feature type="region of interest" description="Disordered" evidence="1">
    <location>
        <begin position="9"/>
        <end position="28"/>
    </location>
</feature>
<gene>
    <name evidence="2" type="ORF">DH2020_046465</name>
</gene>
<comment type="caution">
    <text evidence="2">The sequence shown here is derived from an EMBL/GenBank/DDBJ whole genome shotgun (WGS) entry which is preliminary data.</text>
</comment>
<evidence type="ECO:0000256" key="1">
    <source>
        <dbReference type="SAM" id="MobiDB-lite"/>
    </source>
</evidence>
<accession>A0ABR0UBD3</accession>
<organism evidence="2 3">
    <name type="scientific">Rehmannia glutinosa</name>
    <name type="common">Chinese foxglove</name>
    <dbReference type="NCBI Taxonomy" id="99300"/>
    <lineage>
        <taxon>Eukaryota</taxon>
        <taxon>Viridiplantae</taxon>
        <taxon>Streptophyta</taxon>
        <taxon>Embryophyta</taxon>
        <taxon>Tracheophyta</taxon>
        <taxon>Spermatophyta</taxon>
        <taxon>Magnoliopsida</taxon>
        <taxon>eudicotyledons</taxon>
        <taxon>Gunneridae</taxon>
        <taxon>Pentapetalae</taxon>
        <taxon>asterids</taxon>
        <taxon>lamiids</taxon>
        <taxon>Lamiales</taxon>
        <taxon>Orobanchaceae</taxon>
        <taxon>Rehmannieae</taxon>
        <taxon>Rehmannia</taxon>
    </lineage>
</organism>
<dbReference type="EMBL" id="JABTTQ020003131">
    <property type="protein sequence ID" value="KAK6119796.1"/>
    <property type="molecule type" value="Genomic_DNA"/>
</dbReference>
<dbReference type="PANTHER" id="PTHR33116">
    <property type="entry name" value="REVERSE TRANSCRIPTASE ZINC-BINDING DOMAIN-CONTAINING PROTEIN-RELATED-RELATED"/>
    <property type="match status" value="1"/>
</dbReference>